<proteinExistence type="predicted"/>
<gene>
    <name evidence="1" type="ORF">SPRI_2447</name>
</gene>
<dbReference type="InterPro" id="IPR013320">
    <property type="entry name" value="ConA-like_dom_sf"/>
</dbReference>
<dbReference type="EMBL" id="CP011340">
    <property type="protein sequence ID" value="ALC20753.1"/>
    <property type="molecule type" value="Genomic_DNA"/>
</dbReference>
<evidence type="ECO:0000313" key="1">
    <source>
        <dbReference type="EMBL" id="ALC20753.1"/>
    </source>
</evidence>
<dbReference type="KEGG" id="spri:SPRI_2447"/>
<dbReference type="SUPFAM" id="SSF49899">
    <property type="entry name" value="Concanavalin A-like lectins/glucanases"/>
    <property type="match status" value="1"/>
</dbReference>
<reference evidence="1 2" key="1">
    <citation type="submission" date="2015-08" db="EMBL/GenBank/DDBJ databases">
        <title>Genome sequence of the pristinamycin over-producing bacterium Streptomyces pristinaespiralis HCCB10218.</title>
        <authorList>
            <person name="Tian J."/>
            <person name="Yang J."/>
            <person name="Li L."/>
            <person name="Ruan L."/>
            <person name="Wei W."/>
            <person name="Zheng G."/>
            <person name="Wei Z."/>
            <person name="Yang S."/>
            <person name="Ge M."/>
            <person name="Jiang W."/>
            <person name="Lu Y."/>
        </authorList>
    </citation>
    <scope>NUCLEOTIDE SEQUENCE [LARGE SCALE GENOMIC DNA]</scope>
    <source>
        <strain evidence="1 2">HCCB 10218</strain>
    </source>
</reference>
<dbReference type="Gene3D" id="2.60.120.200">
    <property type="match status" value="1"/>
</dbReference>
<dbReference type="AlphaFoldDB" id="A0A0M3QI63"/>
<dbReference type="RefSeq" id="WP_053556917.1">
    <property type="nucleotide sequence ID" value="NZ_CP011340.1"/>
</dbReference>
<accession>A0A0M3QI63</accession>
<evidence type="ECO:0000313" key="2">
    <source>
        <dbReference type="Proteomes" id="UP000060513"/>
    </source>
</evidence>
<dbReference type="STRING" id="38300.SPRI_2447"/>
<dbReference type="OrthoDB" id="185815at2"/>
<name>A0A0M3QI63_STRPR</name>
<dbReference type="Proteomes" id="UP000060513">
    <property type="component" value="Chromosome"/>
</dbReference>
<sequence>MHTTNEPLRREWTGFRRPGRLTAMAAAALLVVALGLLHAFGNRASCDGPCPAEPTGPDGSLVSDQFYFLHRDLGESGSITVRMTAMTGTITYPPPDHDRIVPGLVPWAKAGIIVKDGLRQGSSYAALMLTGSHGVRMQHDYRHDVAGSAGGVSAASPRWLRLTRSGDTVTGYESTDGERWTKVGTAQLSGLSGTVQAGLFATSPGDLTLRRTGLGGATEQVRFTQAGGVFDNVRVNGAASAGGWHPYAVGEMNRTDWEKYHKASGAVEENGTITVTGTGDIGPSGAEDGARPVEGVLGGLGLGLLLVLVVAVRFITCEYRRAPEGGTPVTRRALAAKAAVVGAVTFVTGLLAVGIVVPAGTAVLKGNGIPVVDVSALTGVRVVVGTAVVLALAAVLALAIGALLRRAWPATLTAVLAVGVPYLVTSVPLLPDGLSQWLLRVTPAAGFAAQQTLVEYPQVVAHYAPSTGYFPLPWWAGIAVLSAYAALLLGLALSRLPRGDDRAGAPVEWR</sequence>
<organism evidence="1">
    <name type="scientific">Streptomyces pristinaespiralis</name>
    <dbReference type="NCBI Taxonomy" id="38300"/>
    <lineage>
        <taxon>Bacteria</taxon>
        <taxon>Bacillati</taxon>
        <taxon>Actinomycetota</taxon>
        <taxon>Actinomycetes</taxon>
        <taxon>Kitasatosporales</taxon>
        <taxon>Streptomycetaceae</taxon>
        <taxon>Streptomyces</taxon>
    </lineage>
</organism>
<protein>
    <submittedName>
        <fullName evidence="1">PKD domain containing protein</fullName>
    </submittedName>
</protein>
<dbReference type="PATRIC" id="fig|38300.4.peg.2583"/>
<dbReference type="GeneID" id="97236511"/>